<protein>
    <recommendedName>
        <fullName evidence="3">AbiEi antitoxin C-terminal domain-containing protein</fullName>
    </recommendedName>
</protein>
<dbReference type="EMBL" id="MFGW01000042">
    <property type="protein sequence ID" value="OGF67688.1"/>
    <property type="molecule type" value="Genomic_DNA"/>
</dbReference>
<evidence type="ECO:0000313" key="1">
    <source>
        <dbReference type="EMBL" id="OGF67688.1"/>
    </source>
</evidence>
<sequence>MNKLTEKFFEIAPYGYFTYQEVATLFPESEDKRYGLIKRAIAGGEIIHIRRGLYCLAPKYQKKSVNLYALAQHIYGPSYISLESALSWHNWIPEAVYSLTSVSSGKSKEFKTPFGAFSYNRVPQKVFYTGVKRLTDDVGDVFFMAIQMKALADYVYVYKKNWAGLKPALDSLRIEPEEFESVTLDCFDLLIENYTSRRVRKFLNGARKDLKL</sequence>
<proteinExistence type="predicted"/>
<gene>
    <name evidence="1" type="ORF">A2Y62_11225</name>
</gene>
<accession>A0A1F5VWE5</accession>
<dbReference type="AlphaFoldDB" id="A0A1F5VWE5"/>
<reference evidence="1 2" key="1">
    <citation type="journal article" date="2016" name="Nat. Commun.">
        <title>Thousands of microbial genomes shed light on interconnected biogeochemical processes in an aquifer system.</title>
        <authorList>
            <person name="Anantharaman K."/>
            <person name="Brown C.T."/>
            <person name="Hug L.A."/>
            <person name="Sharon I."/>
            <person name="Castelle C.J."/>
            <person name="Probst A.J."/>
            <person name="Thomas B.C."/>
            <person name="Singh A."/>
            <person name="Wilkins M.J."/>
            <person name="Karaoz U."/>
            <person name="Brodie E.L."/>
            <person name="Williams K.H."/>
            <person name="Hubbard S.S."/>
            <person name="Banfield J.F."/>
        </authorList>
    </citation>
    <scope>NUCLEOTIDE SEQUENCE [LARGE SCALE GENOMIC DNA]</scope>
</reference>
<evidence type="ECO:0000313" key="2">
    <source>
        <dbReference type="Proteomes" id="UP000178943"/>
    </source>
</evidence>
<dbReference type="Proteomes" id="UP000178943">
    <property type="component" value="Unassembled WGS sequence"/>
</dbReference>
<organism evidence="1 2">
    <name type="scientific">Candidatus Fischerbacteria bacterium RBG_13_37_8</name>
    <dbReference type="NCBI Taxonomy" id="1817863"/>
    <lineage>
        <taxon>Bacteria</taxon>
        <taxon>Candidatus Fischeribacteriota</taxon>
    </lineage>
</organism>
<name>A0A1F5VWE5_9BACT</name>
<evidence type="ECO:0008006" key="3">
    <source>
        <dbReference type="Google" id="ProtNLM"/>
    </source>
</evidence>
<dbReference type="STRING" id="1817863.A2Y62_11225"/>
<comment type="caution">
    <text evidence="1">The sequence shown here is derived from an EMBL/GenBank/DDBJ whole genome shotgun (WGS) entry which is preliminary data.</text>
</comment>